<dbReference type="HOGENOM" id="CLU_3344202_0_0_6"/>
<dbReference type="STRING" id="1445510.YC6258_00392"/>
<accession>A0A0C5VD33</accession>
<proteinExistence type="predicted"/>
<keyword evidence="2" id="KW-1185">Reference proteome</keyword>
<name>A0A0C5VD33_9GAMM</name>
<evidence type="ECO:0000313" key="1">
    <source>
        <dbReference type="EMBL" id="AJQ92442.1"/>
    </source>
</evidence>
<gene>
    <name evidence="1" type="ORF">YC6258_00392</name>
</gene>
<evidence type="ECO:0000313" key="2">
    <source>
        <dbReference type="Proteomes" id="UP000032266"/>
    </source>
</evidence>
<organism evidence="1 2">
    <name type="scientific">Gynuella sunshinyii YC6258</name>
    <dbReference type="NCBI Taxonomy" id="1445510"/>
    <lineage>
        <taxon>Bacteria</taxon>
        <taxon>Pseudomonadati</taxon>
        <taxon>Pseudomonadota</taxon>
        <taxon>Gammaproteobacteria</taxon>
        <taxon>Oceanospirillales</taxon>
        <taxon>Saccharospirillaceae</taxon>
        <taxon>Gynuella</taxon>
    </lineage>
</organism>
<dbReference type="Proteomes" id="UP000032266">
    <property type="component" value="Chromosome"/>
</dbReference>
<dbReference type="EMBL" id="CP007142">
    <property type="protein sequence ID" value="AJQ92442.1"/>
    <property type="molecule type" value="Genomic_DNA"/>
</dbReference>
<dbReference type="KEGG" id="gsn:YC6258_00392"/>
<sequence length="37" mass="4671">MRRKRIEAPDNAREKIWVFDTDNQISRWFNRKITTYD</sequence>
<dbReference type="AlphaFoldDB" id="A0A0C5VD33"/>
<reference evidence="1 2" key="1">
    <citation type="submission" date="2014-01" db="EMBL/GenBank/DDBJ databases">
        <title>Full genme sequencing of cellulolytic bacterium Gynuella sunshinyii YC6258T gen. nov., sp. nov.</title>
        <authorList>
            <person name="Khan H."/>
            <person name="Chung E.J."/>
            <person name="Chung Y.R."/>
        </authorList>
    </citation>
    <scope>NUCLEOTIDE SEQUENCE [LARGE SCALE GENOMIC DNA]</scope>
    <source>
        <strain evidence="1 2">YC6258</strain>
    </source>
</reference>
<protein>
    <submittedName>
        <fullName evidence="1">Uncharacterized protein</fullName>
    </submittedName>
</protein>